<dbReference type="SUPFAM" id="SSF54631">
    <property type="entry name" value="CBS-domain pair"/>
    <property type="match status" value="1"/>
</dbReference>
<sequence>MGDLFIEVKEVTKVFGGRAEQALQMLKSGKGKDEIRQQIGVNVGVDRASFNIDRGELFVIMGLSGSGKSTLLRCLNRLIEPTAGSITIDGTDITRLKKGELLQFRQKKMAMVFQKFALLPHRTVAENVAFGLEIQGVGKEERLSVAKKQLASVGLEGYEDQFPHNLSGGMQQRVGLARALANDPDILLMDEAFSALDPLIRDDMQNELLHLQHQLHKTIVFITHDLNEALKLGDRIALMKDGVVVQSGRPDDIISNPANEYVERFVRGVDLTKVLTAADVMRRPSPLLRVKDGVRVALRKLREAGLSSGFVVGEQQKLKGMIAADELVAAIGKKLETVEQCEIRAVDTVVPETNVEDLFQLVVQTGYPLPVVDEEGVLHGLVLKASILEALASQGGVANEFSTSEAAT</sequence>
<dbReference type="GO" id="GO:0005524">
    <property type="term" value="F:ATP binding"/>
    <property type="evidence" value="ECO:0007669"/>
    <property type="project" value="UniProtKB-KW"/>
</dbReference>
<keyword evidence="6 7" id="KW-0129">CBS domain</keyword>
<dbReference type="EC" id="7.6.2.9" evidence="8"/>
<dbReference type="InterPro" id="IPR046342">
    <property type="entry name" value="CBS_dom_sf"/>
</dbReference>
<dbReference type="InterPro" id="IPR003593">
    <property type="entry name" value="AAA+_ATPase"/>
</dbReference>
<dbReference type="PANTHER" id="PTHR43869">
    <property type="entry name" value="GLYCINE BETAINE/PROLINE BETAINE TRANSPORT SYSTEM ATP-BINDING PROTEIN PROV"/>
    <property type="match status" value="1"/>
</dbReference>
<evidence type="ECO:0000259" key="9">
    <source>
        <dbReference type="PROSITE" id="PS50893"/>
    </source>
</evidence>
<protein>
    <recommendedName>
        <fullName evidence="8">Quaternary amine transport ATP-binding protein</fullName>
        <ecNumber evidence="8">7.6.2.9</ecNumber>
    </recommendedName>
</protein>
<dbReference type="Pfam" id="PF00571">
    <property type="entry name" value="CBS"/>
    <property type="match status" value="2"/>
</dbReference>
<organism evidence="11 12">
    <name type="scientific">Alicyclobacillus fodiniaquatilis</name>
    <dbReference type="NCBI Taxonomy" id="1661150"/>
    <lineage>
        <taxon>Bacteria</taxon>
        <taxon>Bacillati</taxon>
        <taxon>Bacillota</taxon>
        <taxon>Bacilli</taxon>
        <taxon>Bacillales</taxon>
        <taxon>Alicyclobacillaceae</taxon>
        <taxon>Alicyclobacillus</taxon>
    </lineage>
</organism>
<dbReference type="InterPro" id="IPR051921">
    <property type="entry name" value="ABC_osmolyte_uptake_ATP-bind"/>
</dbReference>
<evidence type="ECO:0000256" key="2">
    <source>
        <dbReference type="ARBA" id="ARBA00022448"/>
    </source>
</evidence>
<gene>
    <name evidence="11" type="ORF">ACFSB2_10775</name>
</gene>
<feature type="domain" description="ABC transporter" evidence="9">
    <location>
        <begin position="6"/>
        <end position="266"/>
    </location>
</feature>
<name>A0ABW4JFK0_9BACL</name>
<dbReference type="Gene3D" id="3.40.50.300">
    <property type="entry name" value="P-loop containing nucleotide triphosphate hydrolases"/>
    <property type="match status" value="1"/>
</dbReference>
<dbReference type="SMART" id="SM00116">
    <property type="entry name" value="CBS"/>
    <property type="match status" value="2"/>
</dbReference>
<dbReference type="NCBIfam" id="TIGR01186">
    <property type="entry name" value="proV"/>
    <property type="match status" value="1"/>
</dbReference>
<comment type="subcellular location">
    <subcellularLocation>
        <location evidence="8">Cell inner membrane</location>
        <topology evidence="8">Peripheral membrane protein</topology>
    </subcellularLocation>
</comment>
<keyword evidence="12" id="KW-1185">Reference proteome</keyword>
<evidence type="ECO:0000256" key="5">
    <source>
        <dbReference type="ARBA" id="ARBA00022970"/>
    </source>
</evidence>
<dbReference type="InterPro" id="IPR027417">
    <property type="entry name" value="P-loop_NTPase"/>
</dbReference>
<keyword evidence="5" id="KW-0029">Amino-acid transport</keyword>
<feature type="domain" description="CBS" evidence="10">
    <location>
        <begin position="281"/>
        <end position="337"/>
    </location>
</feature>
<comment type="similarity">
    <text evidence="1 8">Belongs to the ABC transporter superfamily.</text>
</comment>
<dbReference type="PROSITE" id="PS51371">
    <property type="entry name" value="CBS"/>
    <property type="match status" value="1"/>
</dbReference>
<comment type="caution">
    <text evidence="11">The sequence shown here is derived from an EMBL/GenBank/DDBJ whole genome shotgun (WGS) entry which is preliminary data.</text>
</comment>
<dbReference type="PROSITE" id="PS50893">
    <property type="entry name" value="ABC_TRANSPORTER_2"/>
    <property type="match status" value="1"/>
</dbReference>
<dbReference type="CDD" id="cd03294">
    <property type="entry name" value="ABC_Pro_Gly_Betaine"/>
    <property type="match status" value="1"/>
</dbReference>
<evidence type="ECO:0000256" key="7">
    <source>
        <dbReference type="PROSITE-ProRule" id="PRU00703"/>
    </source>
</evidence>
<dbReference type="PROSITE" id="PS00211">
    <property type="entry name" value="ABC_TRANSPORTER_1"/>
    <property type="match status" value="1"/>
</dbReference>
<evidence type="ECO:0000313" key="11">
    <source>
        <dbReference type="EMBL" id="MFD1675176.1"/>
    </source>
</evidence>
<evidence type="ECO:0000259" key="10">
    <source>
        <dbReference type="PROSITE" id="PS51371"/>
    </source>
</evidence>
<comment type="catalytic activity">
    <reaction evidence="8">
        <text>a quaternary ammonium(out) + ATP + H2O = a quaternary ammonium(in) + ADP + phosphate + H(+)</text>
        <dbReference type="Rhea" id="RHEA:11036"/>
        <dbReference type="ChEBI" id="CHEBI:15377"/>
        <dbReference type="ChEBI" id="CHEBI:15378"/>
        <dbReference type="ChEBI" id="CHEBI:30616"/>
        <dbReference type="ChEBI" id="CHEBI:35267"/>
        <dbReference type="ChEBI" id="CHEBI:43474"/>
        <dbReference type="ChEBI" id="CHEBI:456216"/>
    </reaction>
</comment>
<accession>A0ABW4JFK0</accession>
<evidence type="ECO:0000313" key="12">
    <source>
        <dbReference type="Proteomes" id="UP001597079"/>
    </source>
</evidence>
<dbReference type="EMBL" id="JBHUCX010000027">
    <property type="protein sequence ID" value="MFD1675176.1"/>
    <property type="molecule type" value="Genomic_DNA"/>
</dbReference>
<dbReference type="RefSeq" id="WP_377943048.1">
    <property type="nucleotide sequence ID" value="NZ_JBHUCX010000027.1"/>
</dbReference>
<comment type="subunit">
    <text evidence="8">The complex is probably composed of two ATP-binding proteins, two transmembrane proteins and a solute-binding protein.</text>
</comment>
<dbReference type="InterPro" id="IPR005892">
    <property type="entry name" value="Gly-betaine_transp_ATP-bd"/>
</dbReference>
<dbReference type="InterPro" id="IPR003439">
    <property type="entry name" value="ABC_transporter-like_ATP-bd"/>
</dbReference>
<dbReference type="InterPro" id="IPR017871">
    <property type="entry name" value="ABC_transporter-like_CS"/>
</dbReference>
<keyword evidence="4 8" id="KW-0067">ATP-binding</keyword>
<keyword evidence="2 8" id="KW-0813">Transport</keyword>
<dbReference type="Gene3D" id="3.10.580.10">
    <property type="entry name" value="CBS-domain"/>
    <property type="match status" value="1"/>
</dbReference>
<keyword evidence="8" id="KW-0472">Membrane</keyword>
<evidence type="ECO:0000256" key="1">
    <source>
        <dbReference type="ARBA" id="ARBA00005417"/>
    </source>
</evidence>
<proteinExistence type="inferred from homology"/>
<dbReference type="Pfam" id="PF00005">
    <property type="entry name" value="ABC_tran"/>
    <property type="match status" value="1"/>
</dbReference>
<evidence type="ECO:0000256" key="3">
    <source>
        <dbReference type="ARBA" id="ARBA00022741"/>
    </source>
</evidence>
<dbReference type="InterPro" id="IPR000644">
    <property type="entry name" value="CBS_dom"/>
</dbReference>
<dbReference type="SUPFAM" id="SSF52540">
    <property type="entry name" value="P-loop containing nucleoside triphosphate hydrolases"/>
    <property type="match status" value="1"/>
</dbReference>
<dbReference type="PANTHER" id="PTHR43869:SF1">
    <property type="entry name" value="GLYCINE BETAINE_PROLINE BETAINE TRANSPORT SYSTEM ATP-BINDING PROTEIN PROV"/>
    <property type="match status" value="1"/>
</dbReference>
<keyword evidence="3 8" id="KW-0547">Nucleotide-binding</keyword>
<reference evidence="12" key="1">
    <citation type="journal article" date="2019" name="Int. J. Syst. Evol. Microbiol.">
        <title>The Global Catalogue of Microorganisms (GCM) 10K type strain sequencing project: providing services to taxonomists for standard genome sequencing and annotation.</title>
        <authorList>
            <consortium name="The Broad Institute Genomics Platform"/>
            <consortium name="The Broad Institute Genome Sequencing Center for Infectious Disease"/>
            <person name="Wu L."/>
            <person name="Ma J."/>
        </authorList>
    </citation>
    <scope>NUCLEOTIDE SEQUENCE [LARGE SCALE GENOMIC DNA]</scope>
    <source>
        <strain evidence="12">CGMCC 1.12286</strain>
    </source>
</reference>
<evidence type="ECO:0000256" key="4">
    <source>
        <dbReference type="ARBA" id="ARBA00022840"/>
    </source>
</evidence>
<dbReference type="Proteomes" id="UP001597079">
    <property type="component" value="Unassembled WGS sequence"/>
</dbReference>
<keyword evidence="8" id="KW-1003">Cell membrane</keyword>
<evidence type="ECO:0000256" key="6">
    <source>
        <dbReference type="ARBA" id="ARBA00023122"/>
    </source>
</evidence>
<keyword evidence="8" id="KW-0997">Cell inner membrane</keyword>
<dbReference type="SMART" id="SM00382">
    <property type="entry name" value="AAA"/>
    <property type="match status" value="1"/>
</dbReference>
<evidence type="ECO:0000256" key="8">
    <source>
        <dbReference type="RuleBase" id="RU369116"/>
    </source>
</evidence>